<name>A0A8X6MVB1_NEPPI</name>
<sequence>MKAAVTSCSLPSLITVAGGPCCDLEEKVDGGIFQAFYYVGSAFGDMFFVHPRRPLPKHLLSWRDLSCCFRRNRKGLVHCRIQFNSNNELKIWTEKCAYLTFKRMEI</sequence>
<reference evidence="1" key="1">
    <citation type="submission" date="2020-08" db="EMBL/GenBank/DDBJ databases">
        <title>Multicomponent nature underlies the extraordinary mechanical properties of spider dragline silk.</title>
        <authorList>
            <person name="Kono N."/>
            <person name="Nakamura H."/>
            <person name="Mori M."/>
            <person name="Yoshida Y."/>
            <person name="Ohtoshi R."/>
            <person name="Malay A.D."/>
            <person name="Moran D.A.P."/>
            <person name="Tomita M."/>
            <person name="Numata K."/>
            <person name="Arakawa K."/>
        </authorList>
    </citation>
    <scope>NUCLEOTIDE SEQUENCE</scope>
</reference>
<dbReference type="Proteomes" id="UP000887013">
    <property type="component" value="Unassembled WGS sequence"/>
</dbReference>
<gene>
    <name evidence="1" type="ORF">NPIL_368481</name>
</gene>
<protein>
    <submittedName>
        <fullName evidence="1">Uncharacterized protein</fullName>
    </submittedName>
</protein>
<dbReference type="EMBL" id="BMAW01051316">
    <property type="protein sequence ID" value="GFS79700.1"/>
    <property type="molecule type" value="Genomic_DNA"/>
</dbReference>
<organism evidence="1 2">
    <name type="scientific">Nephila pilipes</name>
    <name type="common">Giant wood spider</name>
    <name type="synonym">Nephila maculata</name>
    <dbReference type="NCBI Taxonomy" id="299642"/>
    <lineage>
        <taxon>Eukaryota</taxon>
        <taxon>Metazoa</taxon>
        <taxon>Ecdysozoa</taxon>
        <taxon>Arthropoda</taxon>
        <taxon>Chelicerata</taxon>
        <taxon>Arachnida</taxon>
        <taxon>Araneae</taxon>
        <taxon>Araneomorphae</taxon>
        <taxon>Entelegynae</taxon>
        <taxon>Araneoidea</taxon>
        <taxon>Nephilidae</taxon>
        <taxon>Nephila</taxon>
    </lineage>
</organism>
<accession>A0A8X6MVB1</accession>
<proteinExistence type="predicted"/>
<keyword evidence="2" id="KW-1185">Reference proteome</keyword>
<comment type="caution">
    <text evidence="1">The sequence shown here is derived from an EMBL/GenBank/DDBJ whole genome shotgun (WGS) entry which is preliminary data.</text>
</comment>
<dbReference type="AlphaFoldDB" id="A0A8X6MVB1"/>
<evidence type="ECO:0000313" key="2">
    <source>
        <dbReference type="Proteomes" id="UP000887013"/>
    </source>
</evidence>
<evidence type="ECO:0000313" key="1">
    <source>
        <dbReference type="EMBL" id="GFS79700.1"/>
    </source>
</evidence>